<dbReference type="EMBL" id="JADCSA010000006">
    <property type="protein sequence ID" value="MBE7324583.1"/>
    <property type="molecule type" value="Genomic_DNA"/>
</dbReference>
<evidence type="ECO:0000313" key="2">
    <source>
        <dbReference type="Proteomes" id="UP000756387"/>
    </source>
</evidence>
<gene>
    <name evidence="1" type="ORF">IEQ44_07955</name>
</gene>
<dbReference type="Proteomes" id="UP000756387">
    <property type="component" value="Unassembled WGS sequence"/>
</dbReference>
<sequence length="335" mass="37128">MTMARLSSTQVEDLLREFEVYDQHVDVVSAIQSLLTVSTELRPTVQHFERFPVIPQDGKPSLTPDFTVLYTDGTALIGEVASVARHDGSITKIVNQLANYDTITAVPAGPSRRSVAPIQTPDVLLIVPISRGQRAFFRIEERLKDGTYAPSKRPVIAQYAKGDSEYTIQRLLHADNGTLDPGSRAHHLGHVLDEDLTVPARLFSQSKIAHRFINDVPSTLYLATHLLMHYLPSVHPVGEQAAVVPADVAEVLRRQYGGGIRASNIRQALDLIQKAGYARCNPDKTWDVSLRQMKSKTETDVHRIILSRASKTTSSVLPPRERPAPSVEQLALFHI</sequence>
<proteinExistence type="predicted"/>
<accession>A0ABR9RSN0</accession>
<name>A0ABR9RSN0_9ACTN</name>
<reference evidence="1 2" key="1">
    <citation type="submission" date="2020-10" db="EMBL/GenBank/DDBJ databases">
        <title>Nocardioides sp. isolated from sludge.</title>
        <authorList>
            <person name="Zhang X."/>
        </authorList>
    </citation>
    <scope>NUCLEOTIDE SEQUENCE [LARGE SCALE GENOMIC DNA]</scope>
    <source>
        <strain evidence="1 2">Y6</strain>
    </source>
</reference>
<comment type="caution">
    <text evidence="1">The sequence shown here is derived from an EMBL/GenBank/DDBJ whole genome shotgun (WGS) entry which is preliminary data.</text>
</comment>
<organism evidence="1 2">
    <name type="scientific">Nocardioides malaquae</name>
    <dbReference type="NCBI Taxonomy" id="2773426"/>
    <lineage>
        <taxon>Bacteria</taxon>
        <taxon>Bacillati</taxon>
        <taxon>Actinomycetota</taxon>
        <taxon>Actinomycetes</taxon>
        <taxon>Propionibacteriales</taxon>
        <taxon>Nocardioidaceae</taxon>
        <taxon>Nocardioides</taxon>
    </lineage>
</organism>
<protein>
    <submittedName>
        <fullName evidence="1">Uncharacterized protein</fullName>
    </submittedName>
</protein>
<keyword evidence="2" id="KW-1185">Reference proteome</keyword>
<evidence type="ECO:0000313" key="1">
    <source>
        <dbReference type="EMBL" id="MBE7324583.1"/>
    </source>
</evidence>